<dbReference type="EMBL" id="BARW01023192">
    <property type="protein sequence ID" value="GAI92857.1"/>
    <property type="molecule type" value="Genomic_DNA"/>
</dbReference>
<sequence>MKTAGTKLNKEEYDQLRDYAESQGTSVSELLRGEKIMEEKERMEITRAIGEAKSFQEEQEMMQELIRTAFEGGRITEAEFYRLSYQRMVVDRNE</sequence>
<proteinExistence type="predicted"/>
<organism evidence="1">
    <name type="scientific">marine sediment metagenome</name>
    <dbReference type="NCBI Taxonomy" id="412755"/>
    <lineage>
        <taxon>unclassified sequences</taxon>
        <taxon>metagenomes</taxon>
        <taxon>ecological metagenomes</taxon>
    </lineage>
</organism>
<dbReference type="AlphaFoldDB" id="X1SIJ9"/>
<name>X1SIJ9_9ZZZZ</name>
<evidence type="ECO:0000313" key="1">
    <source>
        <dbReference type="EMBL" id="GAI92857.1"/>
    </source>
</evidence>
<protein>
    <submittedName>
        <fullName evidence="1">Uncharacterized protein</fullName>
    </submittedName>
</protein>
<comment type="caution">
    <text evidence="1">The sequence shown here is derived from an EMBL/GenBank/DDBJ whole genome shotgun (WGS) entry which is preliminary data.</text>
</comment>
<reference evidence="1" key="1">
    <citation type="journal article" date="2014" name="Front. Microbiol.">
        <title>High frequency of phylogenetically diverse reductive dehalogenase-homologous genes in deep subseafloor sedimentary metagenomes.</title>
        <authorList>
            <person name="Kawai M."/>
            <person name="Futagami T."/>
            <person name="Toyoda A."/>
            <person name="Takaki Y."/>
            <person name="Nishi S."/>
            <person name="Hori S."/>
            <person name="Arai W."/>
            <person name="Tsubouchi T."/>
            <person name="Morono Y."/>
            <person name="Uchiyama I."/>
            <person name="Ito T."/>
            <person name="Fujiyama A."/>
            <person name="Inagaki F."/>
            <person name="Takami H."/>
        </authorList>
    </citation>
    <scope>NUCLEOTIDE SEQUENCE</scope>
    <source>
        <strain evidence="1">Expedition CK06-06</strain>
    </source>
</reference>
<accession>X1SIJ9</accession>
<gene>
    <name evidence="1" type="ORF">S12H4_38518</name>
</gene>